<feature type="domain" description="DUF418" evidence="2">
    <location>
        <begin position="1"/>
        <end position="69"/>
    </location>
</feature>
<keyword evidence="1" id="KW-0472">Membrane</keyword>
<dbReference type="AlphaFoldDB" id="A0A5S9MNZ1"/>
<sequence length="77" mass="8786">MRAGVFYANERGQSLRKILFRIGLWIGLPLNALVFVSNDLVEFVVRYAFSPFLSIFYIAVIAKLLARKESLVHVDLV</sequence>
<reference evidence="3 4" key="1">
    <citation type="submission" date="2019-12" db="EMBL/GenBank/DDBJ databases">
        <title>Full genome sequence of a Bacillus safensis strain isolated from commercially available natto in Indonesia.</title>
        <authorList>
            <person name="Yoshida M."/>
            <person name="Uomi M."/>
            <person name="Waturangi D."/>
            <person name="Ekaputri J.J."/>
            <person name="Setiamarga D.H.E."/>
        </authorList>
    </citation>
    <scope>NUCLEOTIDE SEQUENCE [LARGE SCALE GENOMIC DNA]</scope>
    <source>
        <strain evidence="3 4">IDN1</strain>
    </source>
</reference>
<evidence type="ECO:0000259" key="2">
    <source>
        <dbReference type="Pfam" id="PF04235"/>
    </source>
</evidence>
<evidence type="ECO:0000256" key="1">
    <source>
        <dbReference type="SAM" id="Phobius"/>
    </source>
</evidence>
<proteinExistence type="predicted"/>
<dbReference type="Proteomes" id="UP000464658">
    <property type="component" value="Chromosome"/>
</dbReference>
<keyword evidence="1" id="KW-1133">Transmembrane helix</keyword>
<dbReference type="EMBL" id="AP021906">
    <property type="protein sequence ID" value="BBP93496.1"/>
    <property type="molecule type" value="Genomic_DNA"/>
</dbReference>
<evidence type="ECO:0000313" key="4">
    <source>
        <dbReference type="Proteomes" id="UP000464658"/>
    </source>
</evidence>
<dbReference type="InterPro" id="IPR007349">
    <property type="entry name" value="DUF418"/>
</dbReference>
<keyword evidence="1" id="KW-0812">Transmembrane</keyword>
<feature type="transmembrane region" description="Helical" evidence="1">
    <location>
        <begin position="18"/>
        <end position="36"/>
    </location>
</feature>
<accession>A0A5S9MNZ1</accession>
<feature type="transmembrane region" description="Helical" evidence="1">
    <location>
        <begin position="48"/>
        <end position="66"/>
    </location>
</feature>
<gene>
    <name evidence="3" type="ORF">BsIDN1_71140</name>
</gene>
<protein>
    <recommendedName>
        <fullName evidence="2">DUF418 domain-containing protein</fullName>
    </recommendedName>
</protein>
<name>A0A5S9MNZ1_BACIA</name>
<dbReference type="Pfam" id="PF04235">
    <property type="entry name" value="DUF418"/>
    <property type="match status" value="1"/>
</dbReference>
<evidence type="ECO:0000313" key="3">
    <source>
        <dbReference type="EMBL" id="BBP93496.1"/>
    </source>
</evidence>
<organism evidence="3 4">
    <name type="scientific">Bacillus safensis</name>
    <dbReference type="NCBI Taxonomy" id="561879"/>
    <lineage>
        <taxon>Bacteria</taxon>
        <taxon>Bacillati</taxon>
        <taxon>Bacillota</taxon>
        <taxon>Bacilli</taxon>
        <taxon>Bacillales</taxon>
        <taxon>Bacillaceae</taxon>
        <taxon>Bacillus</taxon>
    </lineage>
</organism>